<organism evidence="2 3">
    <name type="scientific">Halogeometricum luteum</name>
    <dbReference type="NCBI Taxonomy" id="2950537"/>
    <lineage>
        <taxon>Archaea</taxon>
        <taxon>Methanobacteriati</taxon>
        <taxon>Methanobacteriota</taxon>
        <taxon>Stenosarchaea group</taxon>
        <taxon>Halobacteria</taxon>
        <taxon>Halobacteriales</taxon>
        <taxon>Haloferacaceae</taxon>
        <taxon>Halogeometricum</taxon>
    </lineage>
</organism>
<sequence length="138" mass="14370">MPVATVGDAAEASLRVTESTIDEFAALSGDENPIHLDDAYAAETLFGGRVAHGMIAASVLSAAMARLPGDIVYCSQDLTFERPVRPGDEIRATAEVVEELGGDRLRAETTARVDGAVAVSGEATVLSLPHEDGEENAC</sequence>
<dbReference type="Gene3D" id="3.10.129.10">
    <property type="entry name" value="Hotdog Thioesterase"/>
    <property type="match status" value="1"/>
</dbReference>
<dbReference type="Pfam" id="PF01575">
    <property type="entry name" value="MaoC_dehydratas"/>
    <property type="match status" value="1"/>
</dbReference>
<dbReference type="InterPro" id="IPR002539">
    <property type="entry name" value="MaoC-like_dom"/>
</dbReference>
<feature type="domain" description="MaoC-like" evidence="1">
    <location>
        <begin position="11"/>
        <end position="107"/>
    </location>
</feature>
<dbReference type="InterPro" id="IPR029069">
    <property type="entry name" value="HotDog_dom_sf"/>
</dbReference>
<evidence type="ECO:0000313" key="3">
    <source>
        <dbReference type="Proteomes" id="UP001254813"/>
    </source>
</evidence>
<accession>A0ABU2FVH2</accession>
<reference evidence="2 3" key="1">
    <citation type="submission" date="2022-06" db="EMBL/GenBank/DDBJ databases">
        <title>Halogeometricum sp. a new haloarchaeum isolate from saline soil.</title>
        <authorList>
            <person name="Strakova D."/>
            <person name="Galisteo C."/>
            <person name="Sanchez-Porro C."/>
            <person name="Ventosa A."/>
        </authorList>
    </citation>
    <scope>NUCLEOTIDE SEQUENCE [LARGE SCALE GENOMIC DNA]</scope>
    <source>
        <strain evidence="3">S3BR25-2</strain>
    </source>
</reference>
<dbReference type="Proteomes" id="UP001254813">
    <property type="component" value="Unassembled WGS sequence"/>
</dbReference>
<dbReference type="SUPFAM" id="SSF54637">
    <property type="entry name" value="Thioesterase/thiol ester dehydrase-isomerase"/>
    <property type="match status" value="1"/>
</dbReference>
<dbReference type="InterPro" id="IPR003965">
    <property type="entry name" value="Fatty_acid_synthase"/>
</dbReference>
<name>A0ABU2FVH2_9EURY</name>
<keyword evidence="3" id="KW-1185">Reference proteome</keyword>
<gene>
    <name evidence="2" type="ORF">NDI79_00055</name>
</gene>
<dbReference type="RefSeq" id="WP_310926412.1">
    <property type="nucleotide sequence ID" value="NZ_JAMQOQ010000001.1"/>
</dbReference>
<evidence type="ECO:0000259" key="1">
    <source>
        <dbReference type="Pfam" id="PF01575"/>
    </source>
</evidence>
<dbReference type="PANTHER" id="PTHR43437:SF3">
    <property type="entry name" value="HYDROXYACYL-THIOESTER DEHYDRATASE TYPE 2, MITOCHONDRIAL"/>
    <property type="match status" value="1"/>
</dbReference>
<protein>
    <submittedName>
        <fullName evidence="2">MaoC family dehydratase</fullName>
    </submittedName>
</protein>
<dbReference type="PANTHER" id="PTHR43437">
    <property type="entry name" value="HYDROXYACYL-THIOESTER DEHYDRATASE TYPE 2, MITOCHONDRIAL-RELATED"/>
    <property type="match status" value="1"/>
</dbReference>
<dbReference type="InterPro" id="IPR050965">
    <property type="entry name" value="UPF0336/Enoyl-CoA_hydratase"/>
</dbReference>
<proteinExistence type="predicted"/>
<dbReference type="EMBL" id="JAMQOQ010000001">
    <property type="protein sequence ID" value="MDS0292557.1"/>
    <property type="molecule type" value="Genomic_DNA"/>
</dbReference>
<comment type="caution">
    <text evidence="2">The sequence shown here is derived from an EMBL/GenBank/DDBJ whole genome shotgun (WGS) entry which is preliminary data.</text>
</comment>
<dbReference type="CDD" id="cd03449">
    <property type="entry name" value="R_hydratase"/>
    <property type="match status" value="1"/>
</dbReference>
<evidence type="ECO:0000313" key="2">
    <source>
        <dbReference type="EMBL" id="MDS0292557.1"/>
    </source>
</evidence>
<dbReference type="PRINTS" id="PR01483">
    <property type="entry name" value="FASYNTHASE"/>
</dbReference>